<name>A0AAV9LV03_9SOLN</name>
<sequence>MATRLIDFTRMNPPMFFGSKVGKDPQEFVEEVFKITDAMGVTSIEKAELAAYQLKGMAQVWYTQWKRNRLEGEGPIGWEVFKKAFLDRFFPREKREEKVEEFINLRQGGMSVEEYSLKFTKLSKYASSMVADPRDEMSRYVTGISKVVRIKCHTTMLLHDMDLSYLMVYAQ</sequence>
<protein>
    <recommendedName>
        <fullName evidence="1">Retrotransposon gag domain-containing protein</fullName>
    </recommendedName>
</protein>
<dbReference type="PANTHER" id="PTHR33223:SF11">
    <property type="entry name" value="ELEMENT PROTEIN, PUTATIVE-RELATED"/>
    <property type="match status" value="1"/>
</dbReference>
<dbReference type="Pfam" id="PF03732">
    <property type="entry name" value="Retrotrans_gag"/>
    <property type="match status" value="1"/>
</dbReference>
<proteinExistence type="predicted"/>
<accession>A0AAV9LV03</accession>
<dbReference type="AlphaFoldDB" id="A0AAV9LV03"/>
<dbReference type="EMBL" id="JAWPEI010000004">
    <property type="protein sequence ID" value="KAK4729546.1"/>
    <property type="molecule type" value="Genomic_DNA"/>
</dbReference>
<evidence type="ECO:0000313" key="2">
    <source>
        <dbReference type="EMBL" id="KAK4729546.1"/>
    </source>
</evidence>
<dbReference type="PANTHER" id="PTHR33223">
    <property type="entry name" value="CCHC-TYPE DOMAIN-CONTAINING PROTEIN"/>
    <property type="match status" value="1"/>
</dbReference>
<evidence type="ECO:0000259" key="1">
    <source>
        <dbReference type="Pfam" id="PF03732"/>
    </source>
</evidence>
<organism evidence="2 3">
    <name type="scientific">Solanum pinnatisectum</name>
    <name type="common">tansyleaf nightshade</name>
    <dbReference type="NCBI Taxonomy" id="50273"/>
    <lineage>
        <taxon>Eukaryota</taxon>
        <taxon>Viridiplantae</taxon>
        <taxon>Streptophyta</taxon>
        <taxon>Embryophyta</taxon>
        <taxon>Tracheophyta</taxon>
        <taxon>Spermatophyta</taxon>
        <taxon>Magnoliopsida</taxon>
        <taxon>eudicotyledons</taxon>
        <taxon>Gunneridae</taxon>
        <taxon>Pentapetalae</taxon>
        <taxon>asterids</taxon>
        <taxon>lamiids</taxon>
        <taxon>Solanales</taxon>
        <taxon>Solanaceae</taxon>
        <taxon>Solanoideae</taxon>
        <taxon>Solaneae</taxon>
        <taxon>Solanum</taxon>
    </lineage>
</organism>
<dbReference type="InterPro" id="IPR005162">
    <property type="entry name" value="Retrotrans_gag_dom"/>
</dbReference>
<evidence type="ECO:0000313" key="3">
    <source>
        <dbReference type="Proteomes" id="UP001311915"/>
    </source>
</evidence>
<dbReference type="Proteomes" id="UP001311915">
    <property type="component" value="Unassembled WGS sequence"/>
</dbReference>
<reference evidence="2 3" key="1">
    <citation type="submission" date="2023-10" db="EMBL/GenBank/DDBJ databases">
        <title>Genome-Wide Identification Analysis in wild type Solanum Pinnatisectum Reveals Some Genes Defensing Phytophthora Infestans.</title>
        <authorList>
            <person name="Sun C."/>
        </authorList>
    </citation>
    <scope>NUCLEOTIDE SEQUENCE [LARGE SCALE GENOMIC DNA]</scope>
    <source>
        <strain evidence="2">LQN</strain>
        <tissue evidence="2">Leaf</tissue>
    </source>
</reference>
<feature type="domain" description="Retrotransposon gag" evidence="1">
    <location>
        <begin position="49"/>
        <end position="145"/>
    </location>
</feature>
<gene>
    <name evidence="2" type="ORF">R3W88_022534</name>
</gene>
<comment type="caution">
    <text evidence="2">The sequence shown here is derived from an EMBL/GenBank/DDBJ whole genome shotgun (WGS) entry which is preliminary data.</text>
</comment>
<keyword evidence="3" id="KW-1185">Reference proteome</keyword>